<keyword evidence="9" id="KW-0131">Cell cycle</keyword>
<dbReference type="Pfam" id="PF01926">
    <property type="entry name" value="MMR_HSR1"/>
    <property type="match status" value="1"/>
</dbReference>
<comment type="cofactor">
    <cofactor evidence="1">
        <name>Mg(2+)</name>
        <dbReference type="ChEBI" id="CHEBI:18420"/>
    </cofactor>
</comment>
<keyword evidence="8" id="KW-0717">Septation</keyword>
<keyword evidence="3" id="KW-0132">Cell division</keyword>
<dbReference type="FunFam" id="3.40.50.300:FF:000098">
    <property type="entry name" value="Probable GTP-binding protein EngB"/>
    <property type="match status" value="1"/>
</dbReference>
<dbReference type="GO" id="GO:0005525">
    <property type="term" value="F:GTP binding"/>
    <property type="evidence" value="ECO:0007669"/>
    <property type="project" value="UniProtKB-KW"/>
</dbReference>
<dbReference type="EMBL" id="UOGA01000208">
    <property type="protein sequence ID" value="VAX21739.1"/>
    <property type="molecule type" value="Genomic_DNA"/>
</dbReference>
<dbReference type="AlphaFoldDB" id="A0A3B1BV08"/>
<dbReference type="GO" id="GO:0046872">
    <property type="term" value="F:metal ion binding"/>
    <property type="evidence" value="ECO:0007669"/>
    <property type="project" value="UniProtKB-KW"/>
</dbReference>
<evidence type="ECO:0000256" key="4">
    <source>
        <dbReference type="ARBA" id="ARBA00022723"/>
    </source>
</evidence>
<evidence type="ECO:0000256" key="7">
    <source>
        <dbReference type="ARBA" id="ARBA00023134"/>
    </source>
</evidence>
<dbReference type="InterPro" id="IPR019987">
    <property type="entry name" value="GTP-bd_ribosome_bio_YsxC"/>
</dbReference>
<evidence type="ECO:0000256" key="6">
    <source>
        <dbReference type="ARBA" id="ARBA00022842"/>
    </source>
</evidence>
<dbReference type="InterPro" id="IPR006073">
    <property type="entry name" value="GTP-bd"/>
</dbReference>
<dbReference type="HAMAP" id="MF_00321">
    <property type="entry name" value="GTPase_EngB"/>
    <property type="match status" value="1"/>
</dbReference>
<dbReference type="CDD" id="cd01876">
    <property type="entry name" value="YihA_EngB"/>
    <property type="match status" value="1"/>
</dbReference>
<keyword evidence="4" id="KW-0479">Metal-binding</keyword>
<dbReference type="Gene3D" id="3.40.50.300">
    <property type="entry name" value="P-loop containing nucleotide triphosphate hydrolases"/>
    <property type="match status" value="1"/>
</dbReference>
<gene>
    <name evidence="11" type="ORF">MNBD_NITROSPINAE04-2373</name>
</gene>
<feature type="domain" description="EngB-type G" evidence="10">
    <location>
        <begin position="22"/>
        <end position="196"/>
    </location>
</feature>
<evidence type="ECO:0000256" key="8">
    <source>
        <dbReference type="ARBA" id="ARBA00023210"/>
    </source>
</evidence>
<comment type="similarity">
    <text evidence="2">Belongs to the TRAFAC class TrmE-Era-EngA-EngB-Septin-like GTPase superfamily. EngB GTPase family.</text>
</comment>
<evidence type="ECO:0000256" key="2">
    <source>
        <dbReference type="ARBA" id="ARBA00009638"/>
    </source>
</evidence>
<keyword evidence="5" id="KW-0547">Nucleotide-binding</keyword>
<keyword evidence="6" id="KW-0460">Magnesium</keyword>
<dbReference type="NCBIfam" id="TIGR03598">
    <property type="entry name" value="GTPase_YsxC"/>
    <property type="match status" value="1"/>
</dbReference>
<organism evidence="11">
    <name type="scientific">hydrothermal vent metagenome</name>
    <dbReference type="NCBI Taxonomy" id="652676"/>
    <lineage>
        <taxon>unclassified sequences</taxon>
        <taxon>metagenomes</taxon>
        <taxon>ecological metagenomes</taxon>
    </lineage>
</organism>
<keyword evidence="7" id="KW-0342">GTP-binding</keyword>
<evidence type="ECO:0000259" key="10">
    <source>
        <dbReference type="PROSITE" id="PS51706"/>
    </source>
</evidence>
<dbReference type="PANTHER" id="PTHR11649:SF13">
    <property type="entry name" value="ENGB-TYPE G DOMAIN-CONTAINING PROTEIN"/>
    <property type="match status" value="1"/>
</dbReference>
<accession>A0A3B1BV08</accession>
<dbReference type="InterPro" id="IPR027417">
    <property type="entry name" value="P-loop_NTPase"/>
</dbReference>
<evidence type="ECO:0000256" key="1">
    <source>
        <dbReference type="ARBA" id="ARBA00001946"/>
    </source>
</evidence>
<proteinExistence type="inferred from homology"/>
<dbReference type="InterPro" id="IPR030393">
    <property type="entry name" value="G_ENGB_dom"/>
</dbReference>
<protein>
    <submittedName>
        <fullName evidence="11">GTP-binding protein EngB</fullName>
    </submittedName>
</protein>
<dbReference type="SUPFAM" id="SSF52540">
    <property type="entry name" value="P-loop containing nucleoside triphosphate hydrolases"/>
    <property type="match status" value="1"/>
</dbReference>
<evidence type="ECO:0000256" key="9">
    <source>
        <dbReference type="ARBA" id="ARBA00023306"/>
    </source>
</evidence>
<dbReference type="PANTHER" id="PTHR11649">
    <property type="entry name" value="MSS1/TRME-RELATED GTP-BINDING PROTEIN"/>
    <property type="match status" value="1"/>
</dbReference>
<sequence>MKVTSAKFLLSVANPKQCPQLALPEIAFSGRSNVGKSSLINSLTGRKGLVKISKTPGKTRLLNYFSINEKITFVDMPGYGFANVPLKVKASWGRLVETYLKEREPLKAVVVLLDCRRTPNDDDRSLLGWLNSEEIPLILVFTKIDKIPKTKRPKLIKEALGAIASLTGDNPRIIVYSSRTGEGKKELWRAIREFSE</sequence>
<reference evidence="11" key="1">
    <citation type="submission" date="2018-06" db="EMBL/GenBank/DDBJ databases">
        <authorList>
            <person name="Zhirakovskaya E."/>
        </authorList>
    </citation>
    <scope>NUCLEOTIDE SEQUENCE</scope>
</reference>
<dbReference type="GO" id="GO:0000917">
    <property type="term" value="P:division septum assembly"/>
    <property type="evidence" value="ECO:0007669"/>
    <property type="project" value="UniProtKB-KW"/>
</dbReference>
<dbReference type="PROSITE" id="PS51706">
    <property type="entry name" value="G_ENGB"/>
    <property type="match status" value="1"/>
</dbReference>
<evidence type="ECO:0000313" key="11">
    <source>
        <dbReference type="EMBL" id="VAX21739.1"/>
    </source>
</evidence>
<dbReference type="GO" id="GO:0005829">
    <property type="term" value="C:cytosol"/>
    <property type="evidence" value="ECO:0007669"/>
    <property type="project" value="TreeGrafter"/>
</dbReference>
<evidence type="ECO:0000256" key="3">
    <source>
        <dbReference type="ARBA" id="ARBA00022618"/>
    </source>
</evidence>
<evidence type="ECO:0000256" key="5">
    <source>
        <dbReference type="ARBA" id="ARBA00022741"/>
    </source>
</evidence>
<name>A0A3B1BV08_9ZZZZ</name>